<protein>
    <submittedName>
        <fullName evidence="1">Uncharacterized protein</fullName>
    </submittedName>
</protein>
<proteinExistence type="predicted"/>
<name>A0A6J5CED5_9BURK</name>
<gene>
    <name evidence="1" type="ORF">LMG27174_05964</name>
</gene>
<accession>A0A6J5CED5</accession>
<dbReference type="RefSeq" id="WP_158244486.1">
    <property type="nucleotide sequence ID" value="NZ_CADIJZ010000029.1"/>
</dbReference>
<evidence type="ECO:0000313" key="1">
    <source>
        <dbReference type="EMBL" id="CAB3732808.1"/>
    </source>
</evidence>
<sequence>MNQIKRHVLTVLAFVAGEALVCLMLVVALTCKVNERIGRKEKPPGE</sequence>
<reference evidence="1 2" key="1">
    <citation type="submission" date="2020-04" db="EMBL/GenBank/DDBJ databases">
        <authorList>
            <person name="De Canck E."/>
        </authorList>
    </citation>
    <scope>NUCLEOTIDE SEQUENCE [LARGE SCALE GENOMIC DNA]</scope>
    <source>
        <strain evidence="1 2">LMG 27174</strain>
    </source>
</reference>
<organism evidence="1 2">
    <name type="scientific">Paraburkholderia rhynchosiae</name>
    <dbReference type="NCBI Taxonomy" id="487049"/>
    <lineage>
        <taxon>Bacteria</taxon>
        <taxon>Pseudomonadati</taxon>
        <taxon>Pseudomonadota</taxon>
        <taxon>Betaproteobacteria</taxon>
        <taxon>Burkholderiales</taxon>
        <taxon>Burkholderiaceae</taxon>
        <taxon>Paraburkholderia</taxon>
    </lineage>
</organism>
<dbReference type="Proteomes" id="UP000494205">
    <property type="component" value="Unassembled WGS sequence"/>
</dbReference>
<dbReference type="AlphaFoldDB" id="A0A6J5CED5"/>
<evidence type="ECO:0000313" key="2">
    <source>
        <dbReference type="Proteomes" id="UP000494205"/>
    </source>
</evidence>
<dbReference type="EMBL" id="CADIJZ010000029">
    <property type="protein sequence ID" value="CAB3732808.1"/>
    <property type="molecule type" value="Genomic_DNA"/>
</dbReference>